<keyword evidence="2" id="KW-1185">Reference proteome</keyword>
<dbReference type="EMBL" id="BAABIL010000010">
    <property type="protein sequence ID" value="GAA4961755.1"/>
    <property type="molecule type" value="Genomic_DNA"/>
</dbReference>
<protein>
    <recommendedName>
        <fullName evidence="3">PD-(D/E)XK nuclease superfamily protein</fullName>
    </recommendedName>
</protein>
<dbReference type="Proteomes" id="UP001501195">
    <property type="component" value="Unassembled WGS sequence"/>
</dbReference>
<sequence length="195" mass="22076">MTVPIARILPLDSENRWSDLLAVLIEADPGCVAALLGLEGNRTSLRVRREVSTEGKDRIDLVLELESLPRSVIEVKVLSGLGRQQLSRYRTALPEAEHYLLVFPERLQIDIAAQEGWRAITWERLLTAFSRSSDAWVAETAQAWAQHLASSLPRVGADTRWNDLHVGEDFVLAMRARMSWVFGQLAPRNRYSTTW</sequence>
<comment type="caution">
    <text evidence="1">The sequence shown here is derived from an EMBL/GenBank/DDBJ whole genome shotgun (WGS) entry which is preliminary data.</text>
</comment>
<evidence type="ECO:0000313" key="2">
    <source>
        <dbReference type="Proteomes" id="UP001501195"/>
    </source>
</evidence>
<evidence type="ECO:0000313" key="1">
    <source>
        <dbReference type="EMBL" id="GAA4961755.1"/>
    </source>
</evidence>
<dbReference type="RefSeq" id="WP_345710402.1">
    <property type="nucleotide sequence ID" value="NZ_BAABIL010000010.1"/>
</dbReference>
<gene>
    <name evidence="1" type="ORF">GCM10023225_01700</name>
</gene>
<proteinExistence type="predicted"/>
<reference evidence="2" key="1">
    <citation type="journal article" date="2019" name="Int. J. Syst. Evol. Microbiol.">
        <title>The Global Catalogue of Microorganisms (GCM) 10K type strain sequencing project: providing services to taxonomists for standard genome sequencing and annotation.</title>
        <authorList>
            <consortium name="The Broad Institute Genomics Platform"/>
            <consortium name="The Broad Institute Genome Sequencing Center for Infectious Disease"/>
            <person name="Wu L."/>
            <person name="Ma J."/>
        </authorList>
    </citation>
    <scope>NUCLEOTIDE SEQUENCE [LARGE SCALE GENOMIC DNA]</scope>
    <source>
        <strain evidence="2">JCM 18126</strain>
    </source>
</reference>
<accession>A0ABP9H3Y2</accession>
<name>A0ABP9H3Y2_9ACTN</name>
<organism evidence="1 2">
    <name type="scientific">Kineococcus glutinatus</name>
    <dbReference type="NCBI Taxonomy" id="1070872"/>
    <lineage>
        <taxon>Bacteria</taxon>
        <taxon>Bacillati</taxon>
        <taxon>Actinomycetota</taxon>
        <taxon>Actinomycetes</taxon>
        <taxon>Kineosporiales</taxon>
        <taxon>Kineosporiaceae</taxon>
        <taxon>Kineococcus</taxon>
    </lineage>
</organism>
<evidence type="ECO:0008006" key="3">
    <source>
        <dbReference type="Google" id="ProtNLM"/>
    </source>
</evidence>